<comment type="similarity">
    <text evidence="2 7">Belongs to the DXO/Dom3Z family.</text>
</comment>
<dbReference type="GO" id="GO:0000166">
    <property type="term" value="F:nucleotide binding"/>
    <property type="evidence" value="ECO:0007669"/>
    <property type="project" value="UniProtKB-KW"/>
</dbReference>
<keyword evidence="10" id="KW-1185">Reference proteome</keyword>
<dbReference type="Proteomes" id="UP000094455">
    <property type="component" value="Unassembled WGS sequence"/>
</dbReference>
<dbReference type="GeneID" id="30181636"/>
<reference evidence="9 10" key="1">
    <citation type="journal article" date="2016" name="Proc. Natl. Acad. Sci. U.S.A.">
        <title>Comparative genomics of biotechnologically important yeasts.</title>
        <authorList>
            <person name="Riley R."/>
            <person name="Haridas S."/>
            <person name="Wolfe K.H."/>
            <person name="Lopes M.R."/>
            <person name="Hittinger C.T."/>
            <person name="Goeker M."/>
            <person name="Salamov A.A."/>
            <person name="Wisecaver J.H."/>
            <person name="Long T.M."/>
            <person name="Calvey C.H."/>
            <person name="Aerts A.L."/>
            <person name="Barry K.W."/>
            <person name="Choi C."/>
            <person name="Clum A."/>
            <person name="Coughlan A.Y."/>
            <person name="Deshpande S."/>
            <person name="Douglass A.P."/>
            <person name="Hanson S.J."/>
            <person name="Klenk H.-P."/>
            <person name="LaButti K.M."/>
            <person name="Lapidus A."/>
            <person name="Lindquist E.A."/>
            <person name="Lipzen A.M."/>
            <person name="Meier-Kolthoff J.P."/>
            <person name="Ohm R.A."/>
            <person name="Otillar R.P."/>
            <person name="Pangilinan J.L."/>
            <person name="Peng Y."/>
            <person name="Rokas A."/>
            <person name="Rosa C.A."/>
            <person name="Scheuner C."/>
            <person name="Sibirny A.A."/>
            <person name="Slot J.C."/>
            <person name="Stielow J.B."/>
            <person name="Sun H."/>
            <person name="Kurtzman C.P."/>
            <person name="Blackwell M."/>
            <person name="Grigoriev I.V."/>
            <person name="Jeffries T.W."/>
        </authorList>
    </citation>
    <scope>NUCLEOTIDE SEQUENCE [LARGE SCALE GENOMIC DNA]</scope>
    <source>
        <strain evidence="9 10">NRRL Y-2026</strain>
    </source>
</reference>
<dbReference type="EMBL" id="KV454002">
    <property type="protein sequence ID" value="ODQ47422.1"/>
    <property type="molecule type" value="Genomic_DNA"/>
</dbReference>
<evidence type="ECO:0000256" key="5">
    <source>
        <dbReference type="ARBA" id="ARBA00044692"/>
    </source>
</evidence>
<dbReference type="OrthoDB" id="3989136at2759"/>
<sequence length="360" mass="41944">MPEYIIELEIPRTDVSSLSKFYGKEVAFFSDRAGTVTLDKEQFDFYSFSPPNSKCFANPFGWNTKLGYKNYTPKIFKSHESTIDNFLKSLVQISKVQNSGVNLSWYKVFCPSSFFQYVSVKRQSGFYIMWYNNRYIIANNETREGQNVLMSYAGIRFEDLLTHGTSQKTINNYNLYQSVIETKIDGMSCLYCAEIDSYDKESGAYTEIKMILCKSNIPHAKTTNKKSVLESLSKGNVHFGSFLFRLLIQCKFANDLKVVIGIRDQSFTIRNITDFSVKDDLLPFFHQLYPDYYEKYMAAVDLIRRVFHTITKRVTRENPVFYLEIGSQYILKSVDSMNERCRILKRFVPTEFINLIDSFD</sequence>
<keyword evidence="7" id="KW-0694">RNA-binding</keyword>
<protein>
    <recommendedName>
        <fullName evidence="7">Decapping nuclease</fullName>
        <ecNumber evidence="7">3.6.1.-</ecNumber>
    </recommendedName>
</protein>
<dbReference type="GO" id="GO:0003723">
    <property type="term" value="F:RNA binding"/>
    <property type="evidence" value="ECO:0007669"/>
    <property type="project" value="UniProtKB-KW"/>
</dbReference>
<comment type="cofactor">
    <cofactor evidence="1 7">
        <name>a divalent metal cation</name>
        <dbReference type="ChEBI" id="CHEBI:60240"/>
    </cofactor>
</comment>
<dbReference type="AlphaFoldDB" id="A0A1E3NMT5"/>
<evidence type="ECO:0000256" key="4">
    <source>
        <dbReference type="ARBA" id="ARBA00044676"/>
    </source>
</evidence>
<accession>A0A1E3NMT5</accession>
<comment type="catalytic activity">
    <reaction evidence="5">
        <text>a 5'-end triphospho-ribonucleoside in mRNA + H2O = a 5'-end phospho-ribonucleoside in mRNA + diphosphate + H(+)</text>
        <dbReference type="Rhea" id="RHEA:78683"/>
        <dbReference type="Rhea" id="RHEA-COMP:15692"/>
        <dbReference type="Rhea" id="RHEA-COMP:17164"/>
        <dbReference type="ChEBI" id="CHEBI:15377"/>
        <dbReference type="ChEBI" id="CHEBI:15378"/>
        <dbReference type="ChEBI" id="CHEBI:33019"/>
        <dbReference type="ChEBI" id="CHEBI:138282"/>
        <dbReference type="ChEBI" id="CHEBI:167618"/>
    </reaction>
    <physiologicalReaction direction="left-to-right" evidence="5">
        <dbReference type="Rhea" id="RHEA:78684"/>
    </physiologicalReaction>
</comment>
<dbReference type="EC" id="3.6.1.-" evidence="7"/>
<comment type="catalytic activity">
    <reaction evidence="4">
        <text>a 5'-end (N(7)-methyl 5'-triphosphoguanosine)-ribonucleoside-ribonucleotide in mRNA + H2O = a (N(7)-methyl 5'-triphosphoguanosine)-nucleoside + a 5'-end phospho-ribonucleoside in mRNA + H(+)</text>
        <dbReference type="Rhea" id="RHEA:66928"/>
        <dbReference type="Rhea" id="RHEA-COMP:15692"/>
        <dbReference type="Rhea" id="RHEA-COMP:17313"/>
        <dbReference type="ChEBI" id="CHEBI:15377"/>
        <dbReference type="ChEBI" id="CHEBI:15378"/>
        <dbReference type="ChEBI" id="CHEBI:138282"/>
        <dbReference type="ChEBI" id="CHEBI:172876"/>
        <dbReference type="ChEBI" id="CHEBI:172877"/>
    </reaction>
    <physiologicalReaction direction="left-to-right" evidence="4">
        <dbReference type="Rhea" id="RHEA:66929"/>
    </physiologicalReaction>
</comment>
<dbReference type="GO" id="GO:0000956">
    <property type="term" value="P:nuclear-transcribed mRNA catabolic process"/>
    <property type="evidence" value="ECO:0007669"/>
    <property type="project" value="TreeGrafter"/>
</dbReference>
<dbReference type="PANTHER" id="PTHR12395">
    <property type="entry name" value="DOM-3 RELATED"/>
    <property type="match status" value="1"/>
</dbReference>
<name>A0A1E3NMT5_9ASCO</name>
<evidence type="ECO:0000256" key="7">
    <source>
        <dbReference type="RuleBase" id="RU367113"/>
    </source>
</evidence>
<dbReference type="Pfam" id="PF08652">
    <property type="entry name" value="RAI1"/>
    <property type="match status" value="1"/>
</dbReference>
<dbReference type="InterPro" id="IPR039039">
    <property type="entry name" value="RAI1-like_fam"/>
</dbReference>
<dbReference type="GO" id="GO:0004518">
    <property type="term" value="F:nuclease activity"/>
    <property type="evidence" value="ECO:0007669"/>
    <property type="project" value="UniProtKB-KW"/>
</dbReference>
<dbReference type="PANTHER" id="PTHR12395:SF9">
    <property type="entry name" value="DECAPPING AND EXORIBONUCLEASE PROTEIN"/>
    <property type="match status" value="1"/>
</dbReference>
<evidence type="ECO:0000313" key="10">
    <source>
        <dbReference type="Proteomes" id="UP000094455"/>
    </source>
</evidence>
<comment type="catalytic activity">
    <reaction evidence="6">
        <text>a 5'-end NAD(+)-phospho-ribonucleoside in mRNA + H2O = a 5'-end phospho-ribonucleoside in mRNA + NAD(+) + H(+)</text>
        <dbReference type="Rhea" id="RHEA:60880"/>
        <dbReference type="Rhea" id="RHEA-COMP:15692"/>
        <dbReference type="Rhea" id="RHEA-COMP:15698"/>
        <dbReference type="ChEBI" id="CHEBI:15377"/>
        <dbReference type="ChEBI" id="CHEBI:15378"/>
        <dbReference type="ChEBI" id="CHEBI:57540"/>
        <dbReference type="ChEBI" id="CHEBI:138282"/>
        <dbReference type="ChEBI" id="CHEBI:144029"/>
    </reaction>
    <physiologicalReaction direction="left-to-right" evidence="6">
        <dbReference type="Rhea" id="RHEA:60881"/>
    </physiologicalReaction>
</comment>
<dbReference type="GO" id="GO:0110155">
    <property type="term" value="P:NAD-cap decapping"/>
    <property type="evidence" value="ECO:0007669"/>
    <property type="project" value="TreeGrafter"/>
</dbReference>
<keyword evidence="7" id="KW-0479">Metal-binding</keyword>
<keyword evidence="3 7" id="KW-0540">Nuclease</keyword>
<keyword evidence="7" id="KW-0539">Nucleus</keyword>
<keyword evidence="7" id="KW-0547">Nucleotide-binding</keyword>
<dbReference type="GO" id="GO:0005634">
    <property type="term" value="C:nucleus"/>
    <property type="evidence" value="ECO:0007669"/>
    <property type="project" value="UniProtKB-SubCell"/>
</dbReference>
<dbReference type="GO" id="GO:0005829">
    <property type="term" value="C:cytosol"/>
    <property type="evidence" value="ECO:0007669"/>
    <property type="project" value="TreeGrafter"/>
</dbReference>
<evidence type="ECO:0000313" key="9">
    <source>
        <dbReference type="EMBL" id="ODQ47422.1"/>
    </source>
</evidence>
<gene>
    <name evidence="9" type="ORF">PICMEDRAFT_76503</name>
</gene>
<dbReference type="GO" id="GO:0046872">
    <property type="term" value="F:metal ion binding"/>
    <property type="evidence" value="ECO:0007669"/>
    <property type="project" value="UniProtKB-KW"/>
</dbReference>
<comment type="function">
    <text evidence="7">Decapping enzyme for NAD-capped RNAs: specifically hydrolyzes the nicotinamide adenine dinucleotide (NAD) cap from a subset of RNAs by removing the entire NAD moiety from the 5'-end of an NAD-capped RNA.</text>
</comment>
<feature type="domain" description="RAI1-like" evidence="8">
    <location>
        <begin position="24"/>
        <end position="328"/>
    </location>
</feature>
<comment type="subcellular location">
    <subcellularLocation>
        <location evidence="7">Nucleus</location>
    </subcellularLocation>
</comment>
<evidence type="ECO:0000256" key="3">
    <source>
        <dbReference type="ARBA" id="ARBA00022722"/>
    </source>
</evidence>
<evidence type="ECO:0000256" key="1">
    <source>
        <dbReference type="ARBA" id="ARBA00001968"/>
    </source>
</evidence>
<proteinExistence type="inferred from homology"/>
<feature type="non-terminal residue" evidence="9">
    <location>
        <position position="1"/>
    </location>
</feature>
<dbReference type="GO" id="GO:0034353">
    <property type="term" value="F:mRNA 5'-diphosphatase activity"/>
    <property type="evidence" value="ECO:0007669"/>
    <property type="project" value="TreeGrafter"/>
</dbReference>
<keyword evidence="7" id="KW-0378">Hydrolase</keyword>
<dbReference type="RefSeq" id="XP_019018535.1">
    <property type="nucleotide sequence ID" value="XM_019164949.1"/>
</dbReference>
<dbReference type="InterPro" id="IPR013961">
    <property type="entry name" value="RAI1"/>
</dbReference>
<evidence type="ECO:0000256" key="2">
    <source>
        <dbReference type="ARBA" id="ARBA00006562"/>
    </source>
</evidence>
<evidence type="ECO:0000259" key="8">
    <source>
        <dbReference type="Pfam" id="PF08652"/>
    </source>
</evidence>
<organism evidence="9 10">
    <name type="scientific">Pichia membranifaciens NRRL Y-2026</name>
    <dbReference type="NCBI Taxonomy" id="763406"/>
    <lineage>
        <taxon>Eukaryota</taxon>
        <taxon>Fungi</taxon>
        <taxon>Dikarya</taxon>
        <taxon>Ascomycota</taxon>
        <taxon>Saccharomycotina</taxon>
        <taxon>Pichiomycetes</taxon>
        <taxon>Pichiales</taxon>
        <taxon>Pichiaceae</taxon>
        <taxon>Pichia</taxon>
    </lineage>
</organism>
<evidence type="ECO:0000256" key="6">
    <source>
        <dbReference type="ARBA" id="ARBA00048124"/>
    </source>
</evidence>